<proteinExistence type="predicted"/>
<dbReference type="EnsemblMetazoa" id="ASIC005190-RA">
    <property type="protein sequence ID" value="ASIC005190-PA"/>
    <property type="gene ID" value="ASIC005190"/>
</dbReference>
<evidence type="ECO:0000313" key="3">
    <source>
        <dbReference type="Proteomes" id="UP000030765"/>
    </source>
</evidence>
<dbReference type="EMBL" id="KE524855">
    <property type="protein sequence ID" value="KFB37873.1"/>
    <property type="molecule type" value="Genomic_DNA"/>
</dbReference>
<dbReference type="VEuPathDB" id="VectorBase:ASIC005190"/>
<reference evidence="2" key="2">
    <citation type="submission" date="2020-05" db="UniProtKB">
        <authorList>
            <consortium name="EnsemblMetazoa"/>
        </authorList>
    </citation>
    <scope>IDENTIFICATION</scope>
</reference>
<reference evidence="1 3" key="1">
    <citation type="journal article" date="2014" name="BMC Genomics">
        <title>Genome sequence of Anopheles sinensis provides insight into genetics basis of mosquito competence for malaria parasites.</title>
        <authorList>
            <person name="Zhou D."/>
            <person name="Zhang D."/>
            <person name="Ding G."/>
            <person name="Shi L."/>
            <person name="Hou Q."/>
            <person name="Ye Y."/>
            <person name="Xu Y."/>
            <person name="Zhou H."/>
            <person name="Xiong C."/>
            <person name="Li S."/>
            <person name="Yu J."/>
            <person name="Hong S."/>
            <person name="Yu X."/>
            <person name="Zou P."/>
            <person name="Chen C."/>
            <person name="Chang X."/>
            <person name="Wang W."/>
            <person name="Lv Y."/>
            <person name="Sun Y."/>
            <person name="Ma L."/>
            <person name="Shen B."/>
            <person name="Zhu C."/>
        </authorList>
    </citation>
    <scope>NUCLEOTIDE SEQUENCE [LARGE SCALE GENOMIC DNA]</scope>
</reference>
<evidence type="ECO:0000313" key="2">
    <source>
        <dbReference type="EnsemblMetazoa" id="ASIC005190-PA"/>
    </source>
</evidence>
<dbReference type="Proteomes" id="UP000030765">
    <property type="component" value="Unassembled WGS sequence"/>
</dbReference>
<organism evidence="1">
    <name type="scientific">Anopheles sinensis</name>
    <name type="common">Mosquito</name>
    <dbReference type="NCBI Taxonomy" id="74873"/>
    <lineage>
        <taxon>Eukaryota</taxon>
        <taxon>Metazoa</taxon>
        <taxon>Ecdysozoa</taxon>
        <taxon>Arthropoda</taxon>
        <taxon>Hexapoda</taxon>
        <taxon>Insecta</taxon>
        <taxon>Pterygota</taxon>
        <taxon>Neoptera</taxon>
        <taxon>Endopterygota</taxon>
        <taxon>Diptera</taxon>
        <taxon>Nematocera</taxon>
        <taxon>Culicoidea</taxon>
        <taxon>Culicidae</taxon>
        <taxon>Anophelinae</taxon>
        <taxon>Anopheles</taxon>
    </lineage>
</organism>
<protein>
    <submittedName>
        <fullName evidence="1 2">Uncharacterized protein</fullName>
    </submittedName>
</protein>
<name>A0A084VIS9_ANOSI</name>
<sequence>MVRVFEQRSSSIRQPSALDWVPNEVIMNSQSDDGHRMTSLYPYHIIGQNRPTSTIGDGQRAWGEGPATGPRLVTIGQACPIGGCQAGESTRTPEPNKS</sequence>
<gene>
    <name evidence="1" type="ORF">ZHAS_00005190</name>
</gene>
<evidence type="ECO:0000313" key="1">
    <source>
        <dbReference type="EMBL" id="KFB37873.1"/>
    </source>
</evidence>
<accession>A0A084VIS9</accession>
<keyword evidence="3" id="KW-1185">Reference proteome</keyword>
<dbReference type="EMBL" id="ATLV01013396">
    <property type="status" value="NOT_ANNOTATED_CDS"/>
    <property type="molecule type" value="Genomic_DNA"/>
</dbReference>
<dbReference type="AlphaFoldDB" id="A0A084VIS9"/>